<gene>
    <name evidence="1" type="ORF">Mgrana_00292</name>
</gene>
<reference evidence="1 2" key="1">
    <citation type="submission" date="2018-08" db="EMBL/GenBank/DDBJ databases">
        <title>Meiothermus granaticius genome AF-68 sequencing project.</title>
        <authorList>
            <person name="Da Costa M.S."/>
            <person name="Albuquerque L."/>
            <person name="Raposo P."/>
            <person name="Froufe H.J.C."/>
            <person name="Barroso C.S."/>
            <person name="Egas C."/>
        </authorList>
    </citation>
    <scope>NUCLEOTIDE SEQUENCE [LARGE SCALE GENOMIC DNA]</scope>
    <source>
        <strain evidence="1 2">AF-68</strain>
    </source>
</reference>
<evidence type="ECO:0000313" key="1">
    <source>
        <dbReference type="EMBL" id="RIH93709.1"/>
    </source>
</evidence>
<organism evidence="1 2">
    <name type="scientific">Meiothermus granaticius NBRC 107808</name>
    <dbReference type="NCBI Taxonomy" id="1227551"/>
    <lineage>
        <taxon>Bacteria</taxon>
        <taxon>Thermotogati</taxon>
        <taxon>Deinococcota</taxon>
        <taxon>Deinococci</taxon>
        <taxon>Thermales</taxon>
        <taxon>Thermaceae</taxon>
        <taxon>Meiothermus</taxon>
    </lineage>
</organism>
<name>A0A399FE23_9DEIN</name>
<comment type="caution">
    <text evidence="1">The sequence shown here is derived from an EMBL/GenBank/DDBJ whole genome shotgun (WGS) entry which is preliminary data.</text>
</comment>
<evidence type="ECO:0000313" key="2">
    <source>
        <dbReference type="Proteomes" id="UP000266178"/>
    </source>
</evidence>
<accession>A0A399FE23</accession>
<dbReference type="EMBL" id="QWLB01000003">
    <property type="protein sequence ID" value="RIH93709.1"/>
    <property type="molecule type" value="Genomic_DNA"/>
</dbReference>
<sequence length="59" mass="6314">MQRLNGFSGAIIPPVGGAKDDQARALALQPDERVPTVRILMGGAVNSSNHDFALTCYWS</sequence>
<keyword evidence="2" id="KW-1185">Reference proteome</keyword>
<protein>
    <submittedName>
        <fullName evidence="1">Uncharacterized protein</fullName>
    </submittedName>
</protein>
<dbReference type="Proteomes" id="UP000266178">
    <property type="component" value="Unassembled WGS sequence"/>
</dbReference>
<dbReference type="AlphaFoldDB" id="A0A399FE23"/>
<proteinExistence type="predicted"/>